<feature type="signal peptide" evidence="2">
    <location>
        <begin position="1"/>
        <end position="20"/>
    </location>
</feature>
<evidence type="ECO:0000313" key="4">
    <source>
        <dbReference type="Proteomes" id="UP000265515"/>
    </source>
</evidence>
<gene>
    <name evidence="3" type="ORF">CBR_g2728</name>
</gene>
<keyword evidence="2" id="KW-0732">Signal</keyword>
<keyword evidence="4" id="KW-1185">Reference proteome</keyword>
<dbReference type="EMBL" id="BFEA01000096">
    <property type="protein sequence ID" value="GBG68175.1"/>
    <property type="molecule type" value="Genomic_DNA"/>
</dbReference>
<evidence type="ECO:0000256" key="1">
    <source>
        <dbReference type="SAM" id="MobiDB-lite"/>
    </source>
</evidence>
<dbReference type="AlphaFoldDB" id="A0A388KDP8"/>
<protein>
    <submittedName>
        <fullName evidence="3">Uncharacterized protein</fullName>
    </submittedName>
</protein>
<dbReference type="Gramene" id="GBG68175">
    <property type="protein sequence ID" value="GBG68175"/>
    <property type="gene ID" value="CBR_g2728"/>
</dbReference>
<accession>A0A388KDP8</accession>
<evidence type="ECO:0000313" key="3">
    <source>
        <dbReference type="EMBL" id="GBG68175.1"/>
    </source>
</evidence>
<organism evidence="3 4">
    <name type="scientific">Chara braunii</name>
    <name type="common">Braun's stonewort</name>
    <dbReference type="NCBI Taxonomy" id="69332"/>
    <lineage>
        <taxon>Eukaryota</taxon>
        <taxon>Viridiplantae</taxon>
        <taxon>Streptophyta</taxon>
        <taxon>Charophyceae</taxon>
        <taxon>Charales</taxon>
        <taxon>Characeae</taxon>
        <taxon>Chara</taxon>
    </lineage>
</organism>
<evidence type="ECO:0000256" key="2">
    <source>
        <dbReference type="SAM" id="SignalP"/>
    </source>
</evidence>
<reference evidence="3 4" key="1">
    <citation type="journal article" date="2018" name="Cell">
        <title>The Chara Genome: Secondary Complexity and Implications for Plant Terrestrialization.</title>
        <authorList>
            <person name="Nishiyama T."/>
            <person name="Sakayama H."/>
            <person name="Vries J.D."/>
            <person name="Buschmann H."/>
            <person name="Saint-Marcoux D."/>
            <person name="Ullrich K.K."/>
            <person name="Haas F.B."/>
            <person name="Vanderstraeten L."/>
            <person name="Becker D."/>
            <person name="Lang D."/>
            <person name="Vosolsobe S."/>
            <person name="Rombauts S."/>
            <person name="Wilhelmsson P.K.I."/>
            <person name="Janitza P."/>
            <person name="Kern R."/>
            <person name="Heyl A."/>
            <person name="Rumpler F."/>
            <person name="Villalobos L.I.A.C."/>
            <person name="Clay J.M."/>
            <person name="Skokan R."/>
            <person name="Toyoda A."/>
            <person name="Suzuki Y."/>
            <person name="Kagoshima H."/>
            <person name="Schijlen E."/>
            <person name="Tajeshwar N."/>
            <person name="Catarino B."/>
            <person name="Hetherington A.J."/>
            <person name="Saltykova A."/>
            <person name="Bonnot C."/>
            <person name="Breuninger H."/>
            <person name="Symeonidi A."/>
            <person name="Radhakrishnan G.V."/>
            <person name="Van Nieuwerburgh F."/>
            <person name="Deforce D."/>
            <person name="Chang C."/>
            <person name="Karol K.G."/>
            <person name="Hedrich R."/>
            <person name="Ulvskov P."/>
            <person name="Glockner G."/>
            <person name="Delwiche C.F."/>
            <person name="Petrasek J."/>
            <person name="Van de Peer Y."/>
            <person name="Friml J."/>
            <person name="Beilby M."/>
            <person name="Dolan L."/>
            <person name="Kohara Y."/>
            <person name="Sugano S."/>
            <person name="Fujiyama A."/>
            <person name="Delaux P.-M."/>
            <person name="Quint M."/>
            <person name="TheiBen G."/>
            <person name="Hagemann M."/>
            <person name="Harholt J."/>
            <person name="Dunand C."/>
            <person name="Zachgo S."/>
            <person name="Langdale J."/>
            <person name="Maumus F."/>
            <person name="Straeten D.V.D."/>
            <person name="Gould S.B."/>
            <person name="Rensing S.A."/>
        </authorList>
    </citation>
    <scope>NUCLEOTIDE SEQUENCE [LARGE SCALE GENOMIC DNA]</scope>
    <source>
        <strain evidence="3 4">S276</strain>
    </source>
</reference>
<feature type="region of interest" description="Disordered" evidence="1">
    <location>
        <begin position="392"/>
        <end position="429"/>
    </location>
</feature>
<proteinExistence type="predicted"/>
<feature type="chain" id="PRO_5017296279" evidence="2">
    <location>
        <begin position="21"/>
        <end position="429"/>
    </location>
</feature>
<feature type="compositionally biased region" description="Basic and acidic residues" evidence="1">
    <location>
        <begin position="419"/>
        <end position="429"/>
    </location>
</feature>
<sequence>MVAYVMAGRAMFAAAAGAHAGSLCWCSCCAPAFPLMVRRRQGARQSDGPASSRRQTIGWSGVAEAPNHRMVRRRQGAVPSRRPAHQLLDDAVVVDVVVGGASFAAPADACAGSLPFLRWSRAVKAPHQQMVRRLQGVRPLDGPASSRRRAIEASDIPAARRCCSRCCRDVQVSVDVVAVRDAVVVDVVVGGAALAAAAVVNVGYLCVCCSCAPAFPPMVRRRQGARPSDGPASSRFQTIGWFGVVKAPDHRMVRRHQGARPSDGPVNTDVFLVRDAAVVDVVVKASDHSGFRHSSCCRCCIALLLWHVSKGSCPAAHVVAAVADAFAPMSVSLAVVPLMLGPSAGSLPLLALPMARRRQNARPPDGPASSRRQTIRWYAIVEPQDHQMVRRCRGARPSDGPASSRRQTMLRRYSVVPTREQKRAPLHEE</sequence>
<comment type="caution">
    <text evidence="3">The sequence shown here is derived from an EMBL/GenBank/DDBJ whole genome shotgun (WGS) entry which is preliminary data.</text>
</comment>
<dbReference type="Proteomes" id="UP000265515">
    <property type="component" value="Unassembled WGS sequence"/>
</dbReference>
<name>A0A388KDP8_CHABU</name>